<dbReference type="AlphaFoldDB" id="A0A811XUM6"/>
<sequence>MPCDASAQPEGPVRARALAGGAGATGTASGALLRSCPCRGVRSLEASLQPQHFRIWPSRLVLYLIVIIISNSEPAHLTLTRHTVTQDQRGLPKTLWVSFRAQDGRWREPRWEGTRKGVISRGGGWLGWGAVPLSQPRSAPRPRSPHVPGAAPTAEKPPGMCHRRPDGAVRVPGSPDGCREQLVLRARGAESSPELPRETENARERSAKNLLLMGLMFPRDVLGTCPAGVCRRPCGSGSRALCRKGRCRCAGPREGRARRAWGGSQWPKGPSPRRRAACSCGQGRAAHRAQMPEAKRASCPFAARARQEKPGAGFLRPEDRGQRMGRAGSRARRRAQSYQWAASGQGSWSRWCHPRWPGGLLLQSPALLPRLGGRGALGSGALSGRPSQGARRVQLPQTALKPSWRGYGSHVALSHSPWVS</sequence>
<feature type="region of interest" description="Disordered" evidence="1">
    <location>
        <begin position="258"/>
        <end position="278"/>
    </location>
</feature>
<dbReference type="Proteomes" id="UP000645828">
    <property type="component" value="Unassembled WGS sequence"/>
</dbReference>
<proteinExistence type="predicted"/>
<feature type="region of interest" description="Disordered" evidence="1">
    <location>
        <begin position="131"/>
        <end position="177"/>
    </location>
</feature>
<dbReference type="EMBL" id="CAJHUB010000653">
    <property type="protein sequence ID" value="CAD7669150.1"/>
    <property type="molecule type" value="Genomic_DNA"/>
</dbReference>
<gene>
    <name evidence="2" type="ORF">NYPRO_LOCUS1944</name>
</gene>
<feature type="region of interest" description="Disordered" evidence="1">
    <location>
        <begin position="312"/>
        <end position="336"/>
    </location>
</feature>
<protein>
    <submittedName>
        <fullName evidence="2">(raccoon dog) hypothetical protein</fullName>
    </submittedName>
</protein>
<reference evidence="2" key="1">
    <citation type="submission" date="2020-12" db="EMBL/GenBank/DDBJ databases">
        <authorList>
            <consortium name="Molecular Ecology Group"/>
        </authorList>
    </citation>
    <scope>NUCLEOTIDE SEQUENCE</scope>
    <source>
        <strain evidence="2">TBG_1078</strain>
    </source>
</reference>
<accession>A0A811XUM6</accession>
<name>A0A811XUM6_NYCPR</name>
<keyword evidence="3" id="KW-1185">Reference proteome</keyword>
<evidence type="ECO:0000313" key="3">
    <source>
        <dbReference type="Proteomes" id="UP000645828"/>
    </source>
</evidence>
<evidence type="ECO:0000256" key="1">
    <source>
        <dbReference type="SAM" id="MobiDB-lite"/>
    </source>
</evidence>
<organism evidence="2 3">
    <name type="scientific">Nyctereutes procyonoides</name>
    <name type="common">Raccoon dog</name>
    <name type="synonym">Canis procyonoides</name>
    <dbReference type="NCBI Taxonomy" id="34880"/>
    <lineage>
        <taxon>Eukaryota</taxon>
        <taxon>Metazoa</taxon>
        <taxon>Chordata</taxon>
        <taxon>Craniata</taxon>
        <taxon>Vertebrata</taxon>
        <taxon>Euteleostomi</taxon>
        <taxon>Mammalia</taxon>
        <taxon>Eutheria</taxon>
        <taxon>Laurasiatheria</taxon>
        <taxon>Carnivora</taxon>
        <taxon>Caniformia</taxon>
        <taxon>Canidae</taxon>
        <taxon>Nyctereutes</taxon>
    </lineage>
</organism>
<evidence type="ECO:0000313" key="2">
    <source>
        <dbReference type="EMBL" id="CAD7669150.1"/>
    </source>
</evidence>
<comment type="caution">
    <text evidence="2">The sequence shown here is derived from an EMBL/GenBank/DDBJ whole genome shotgun (WGS) entry which is preliminary data.</text>
</comment>